<name>A0A8G2F5T2_DESNO</name>
<proteinExistence type="predicted"/>
<dbReference type="EMBL" id="FOTO01000014">
    <property type="protein sequence ID" value="SFM11029.1"/>
    <property type="molecule type" value="Genomic_DNA"/>
</dbReference>
<dbReference type="OrthoDB" id="5470881at2"/>
<reference evidence="1 2" key="1">
    <citation type="submission" date="2016-10" db="EMBL/GenBank/DDBJ databases">
        <authorList>
            <person name="Varghese N."/>
            <person name="Submissions S."/>
        </authorList>
    </citation>
    <scope>NUCLEOTIDE SEQUENCE [LARGE SCALE GENOMIC DNA]</scope>
    <source>
        <strain evidence="1 2">DSM 1741</strain>
    </source>
</reference>
<dbReference type="SMART" id="SM00567">
    <property type="entry name" value="EZ_HEAT"/>
    <property type="match status" value="2"/>
</dbReference>
<keyword evidence="2" id="KW-1185">Reference proteome</keyword>
<comment type="caution">
    <text evidence="1">The sequence shown here is derived from an EMBL/GenBank/DDBJ whole genome shotgun (WGS) entry which is preliminary data.</text>
</comment>
<dbReference type="InterPro" id="IPR011989">
    <property type="entry name" value="ARM-like"/>
</dbReference>
<dbReference type="Pfam" id="PF13646">
    <property type="entry name" value="HEAT_2"/>
    <property type="match status" value="1"/>
</dbReference>
<dbReference type="InterPro" id="IPR016024">
    <property type="entry name" value="ARM-type_fold"/>
</dbReference>
<dbReference type="Gene3D" id="1.25.10.10">
    <property type="entry name" value="Leucine-rich Repeat Variant"/>
    <property type="match status" value="1"/>
</dbReference>
<organism evidence="1 2">
    <name type="scientific">Desulfomicrobium norvegicum (strain DSM 1741 / NCIMB 8310)</name>
    <name type="common">Desulfovibrio baculatus (strain Norway 4)</name>
    <name type="synonym">Desulfovibrio desulfuricans (strain Norway 4)</name>
    <dbReference type="NCBI Taxonomy" id="52561"/>
    <lineage>
        <taxon>Bacteria</taxon>
        <taxon>Pseudomonadati</taxon>
        <taxon>Thermodesulfobacteriota</taxon>
        <taxon>Desulfovibrionia</taxon>
        <taxon>Desulfovibrionales</taxon>
        <taxon>Desulfomicrobiaceae</taxon>
        <taxon>Desulfomicrobium</taxon>
    </lineage>
</organism>
<dbReference type="AlphaFoldDB" id="A0A8G2F5T2"/>
<dbReference type="SUPFAM" id="SSF48371">
    <property type="entry name" value="ARM repeat"/>
    <property type="match status" value="1"/>
</dbReference>
<sequence length="174" mass="18708">MNAEESGLSEIPALMAMLAHKDGLIRKKGREGLEALGKPAVAPLCEALLTAKDHHVRWAAAKALGTLREPDSAPALVDALEDRNSDVSWLAAVALENLGQEAWRPLLQALIDRGVESVALREGAHHVFSKQKASGFDDLLDTIREALEFGELTEAGGIAASEMLKRLRDKAASR</sequence>
<dbReference type="RefSeq" id="WP_092193908.1">
    <property type="nucleotide sequence ID" value="NZ_FOTO01000014.1"/>
</dbReference>
<accession>A0A8G2F5T2</accession>
<dbReference type="InterPro" id="IPR004155">
    <property type="entry name" value="PBS_lyase_HEAT"/>
</dbReference>
<evidence type="ECO:0000313" key="2">
    <source>
        <dbReference type="Proteomes" id="UP000199581"/>
    </source>
</evidence>
<protein>
    <submittedName>
        <fullName evidence="1">HEAT repeat-containing protein</fullName>
    </submittedName>
</protein>
<dbReference type="Proteomes" id="UP000199581">
    <property type="component" value="Unassembled WGS sequence"/>
</dbReference>
<gene>
    <name evidence="1" type="ORF">SAMN05421830_11488</name>
</gene>
<evidence type="ECO:0000313" key="1">
    <source>
        <dbReference type="EMBL" id="SFM11029.1"/>
    </source>
</evidence>